<dbReference type="HOGENOM" id="CLU_042941_6_4_1"/>
<dbReference type="EMBL" id="KB456260">
    <property type="protein sequence ID" value="EMF16771.1"/>
    <property type="molecule type" value="Genomic_DNA"/>
</dbReference>
<dbReference type="GO" id="GO:0043386">
    <property type="term" value="P:mycotoxin biosynthetic process"/>
    <property type="evidence" value="ECO:0007669"/>
    <property type="project" value="InterPro"/>
</dbReference>
<keyword evidence="3" id="KW-1185">Reference proteome</keyword>
<sequence length="188" mass="22085">MSEVDHSLHMREFSPWSEIPTRYAADTADVGHDVDDAWKELGVYDKLIILPVQYAEAYNLSEEKHWLATPESHWNFLCLHCINLLRQALYYNNPFYRSHHSYTFWHRPSSSSSPNPESQIRNHLAHCVDSLRQLVMCWSDSDVLPLLAAEFPLHVDFARRKKCRNFESLRRWVGDMQWEGAHDPAPVH</sequence>
<evidence type="ECO:0000313" key="2">
    <source>
        <dbReference type="EMBL" id="EMF16771.1"/>
    </source>
</evidence>
<evidence type="ECO:0000313" key="3">
    <source>
        <dbReference type="Proteomes" id="UP000016931"/>
    </source>
</evidence>
<dbReference type="PANTHER" id="PTHR33365">
    <property type="entry name" value="YALI0B05434P"/>
    <property type="match status" value="1"/>
</dbReference>
<dbReference type="RefSeq" id="XP_016764892.1">
    <property type="nucleotide sequence ID" value="XM_016902840.1"/>
</dbReference>
<dbReference type="Pfam" id="PF11807">
    <property type="entry name" value="UstYa"/>
    <property type="match status" value="1"/>
</dbReference>
<dbReference type="PANTHER" id="PTHR33365:SF6">
    <property type="entry name" value="OXIDASE USTYA"/>
    <property type="match status" value="1"/>
</dbReference>
<protein>
    <submittedName>
        <fullName evidence="2">Uncharacterized protein</fullName>
    </submittedName>
</protein>
<accession>N1QHQ6</accession>
<dbReference type="OrthoDB" id="3646931at2759"/>
<reference evidence="2 3" key="1">
    <citation type="journal article" date="2012" name="PLoS Pathog.">
        <title>Diverse lifestyles and strategies of plant pathogenesis encoded in the genomes of eighteen Dothideomycetes fungi.</title>
        <authorList>
            <person name="Ohm R.A."/>
            <person name="Feau N."/>
            <person name="Henrissat B."/>
            <person name="Schoch C.L."/>
            <person name="Horwitz B.A."/>
            <person name="Barry K.W."/>
            <person name="Condon B.J."/>
            <person name="Copeland A.C."/>
            <person name="Dhillon B."/>
            <person name="Glaser F."/>
            <person name="Hesse C.N."/>
            <person name="Kosti I."/>
            <person name="LaButti K."/>
            <person name="Lindquist E.A."/>
            <person name="Lucas S."/>
            <person name="Salamov A.A."/>
            <person name="Bradshaw R.E."/>
            <person name="Ciuffetti L."/>
            <person name="Hamelin R.C."/>
            <person name="Kema G.H.J."/>
            <person name="Lawrence C."/>
            <person name="Scott J.A."/>
            <person name="Spatafora J.W."/>
            <person name="Turgeon B.G."/>
            <person name="de Wit P.J.G.M."/>
            <person name="Zhong S."/>
            <person name="Goodwin S.B."/>
            <person name="Grigoriev I.V."/>
        </authorList>
    </citation>
    <scope>NUCLEOTIDE SEQUENCE [LARGE SCALE GENOMIC DNA]</scope>
    <source>
        <strain evidence="2 3">SO2202</strain>
    </source>
</reference>
<dbReference type="InterPro" id="IPR021765">
    <property type="entry name" value="UstYa-like"/>
</dbReference>
<comment type="similarity">
    <text evidence="1">Belongs to the ustYa family.</text>
</comment>
<name>N1QHQ6_SPHMS</name>
<dbReference type="STRING" id="692275.N1QHQ6"/>
<dbReference type="eggNOG" id="ENOG502RWCH">
    <property type="taxonomic scope" value="Eukaryota"/>
</dbReference>
<dbReference type="Proteomes" id="UP000016931">
    <property type="component" value="Unassembled WGS sequence"/>
</dbReference>
<organism evidence="2 3">
    <name type="scientific">Sphaerulina musiva (strain SO2202)</name>
    <name type="common">Poplar stem canker fungus</name>
    <name type="synonym">Septoria musiva</name>
    <dbReference type="NCBI Taxonomy" id="692275"/>
    <lineage>
        <taxon>Eukaryota</taxon>
        <taxon>Fungi</taxon>
        <taxon>Dikarya</taxon>
        <taxon>Ascomycota</taxon>
        <taxon>Pezizomycotina</taxon>
        <taxon>Dothideomycetes</taxon>
        <taxon>Dothideomycetidae</taxon>
        <taxon>Mycosphaerellales</taxon>
        <taxon>Mycosphaerellaceae</taxon>
        <taxon>Sphaerulina</taxon>
    </lineage>
</organism>
<dbReference type="GeneID" id="27899977"/>
<proteinExistence type="inferred from homology"/>
<dbReference type="AlphaFoldDB" id="N1QHQ6"/>
<evidence type="ECO:0000256" key="1">
    <source>
        <dbReference type="ARBA" id="ARBA00035112"/>
    </source>
</evidence>
<gene>
    <name evidence="2" type="ORF">SEPMUDRAFT_137516</name>
</gene>